<dbReference type="RefSeq" id="XP_033394629.1">
    <property type="nucleotide sequence ID" value="XM_033546360.1"/>
</dbReference>
<feature type="region of interest" description="Disordered" evidence="5">
    <location>
        <begin position="1"/>
        <end position="37"/>
    </location>
</feature>
<reference evidence="6" key="1">
    <citation type="journal article" date="2020" name="Stud. Mycol.">
        <title>101 Dothideomycetes genomes: a test case for predicting lifestyles and emergence of pathogens.</title>
        <authorList>
            <person name="Haridas S."/>
            <person name="Albert R."/>
            <person name="Binder M."/>
            <person name="Bloem J."/>
            <person name="Labutti K."/>
            <person name="Salamov A."/>
            <person name="Andreopoulos B."/>
            <person name="Baker S."/>
            <person name="Barry K."/>
            <person name="Bills G."/>
            <person name="Bluhm B."/>
            <person name="Cannon C."/>
            <person name="Castanera R."/>
            <person name="Culley D."/>
            <person name="Daum C."/>
            <person name="Ezra D."/>
            <person name="Gonzalez J."/>
            <person name="Henrissat B."/>
            <person name="Kuo A."/>
            <person name="Liang C."/>
            <person name="Lipzen A."/>
            <person name="Lutzoni F."/>
            <person name="Magnuson J."/>
            <person name="Mondo S."/>
            <person name="Nolan M."/>
            <person name="Ohm R."/>
            <person name="Pangilinan J."/>
            <person name="Park H.-J."/>
            <person name="Ramirez L."/>
            <person name="Alfaro M."/>
            <person name="Sun H."/>
            <person name="Tritt A."/>
            <person name="Yoshinaga Y."/>
            <person name="Zwiers L.-H."/>
            <person name="Turgeon B."/>
            <person name="Goodwin S."/>
            <person name="Spatafora J."/>
            <person name="Crous P."/>
            <person name="Grigoriev I."/>
        </authorList>
    </citation>
    <scope>NUCLEOTIDE SEQUENCE</scope>
    <source>
        <strain evidence="6">CBS 121167</strain>
    </source>
</reference>
<dbReference type="PANTHER" id="PTHR47171">
    <property type="entry name" value="FARA-RELATED"/>
    <property type="match status" value="1"/>
</dbReference>
<name>A0A6A6B4X4_9PEZI</name>
<keyword evidence="4" id="KW-0804">Transcription</keyword>
<evidence type="ECO:0000256" key="2">
    <source>
        <dbReference type="ARBA" id="ARBA00023015"/>
    </source>
</evidence>
<dbReference type="InterPro" id="IPR052073">
    <property type="entry name" value="Amide_Lactam_Regulators"/>
</dbReference>
<keyword evidence="3" id="KW-0238">DNA-binding</keyword>
<keyword evidence="2" id="KW-0805">Transcription regulation</keyword>
<evidence type="ECO:0008006" key="8">
    <source>
        <dbReference type="Google" id="ProtNLM"/>
    </source>
</evidence>
<evidence type="ECO:0000313" key="7">
    <source>
        <dbReference type="Proteomes" id="UP000799438"/>
    </source>
</evidence>
<evidence type="ECO:0000256" key="5">
    <source>
        <dbReference type="SAM" id="MobiDB-lite"/>
    </source>
</evidence>
<dbReference type="AlphaFoldDB" id="A0A6A6B4X4"/>
<accession>A0A6A6B4X4</accession>
<feature type="compositionally biased region" description="Basic and acidic residues" evidence="5">
    <location>
        <begin position="1"/>
        <end position="13"/>
    </location>
</feature>
<evidence type="ECO:0000313" key="6">
    <source>
        <dbReference type="EMBL" id="KAF2138916.1"/>
    </source>
</evidence>
<gene>
    <name evidence="6" type="ORF">K452DRAFT_360685</name>
</gene>
<dbReference type="OrthoDB" id="4161332at2759"/>
<keyword evidence="7" id="KW-1185">Reference proteome</keyword>
<dbReference type="Proteomes" id="UP000799438">
    <property type="component" value="Unassembled WGS sequence"/>
</dbReference>
<proteinExistence type="predicted"/>
<dbReference type="PANTHER" id="PTHR47171:SF3">
    <property type="entry name" value="FARA-RELATED"/>
    <property type="match status" value="1"/>
</dbReference>
<protein>
    <recommendedName>
        <fullName evidence="8">Transcription factor domain-containing protein</fullName>
    </recommendedName>
</protein>
<evidence type="ECO:0000256" key="1">
    <source>
        <dbReference type="ARBA" id="ARBA00022833"/>
    </source>
</evidence>
<dbReference type="EMBL" id="ML995494">
    <property type="protein sequence ID" value="KAF2138916.1"/>
    <property type="molecule type" value="Genomic_DNA"/>
</dbReference>
<dbReference type="GO" id="GO:0003677">
    <property type="term" value="F:DNA binding"/>
    <property type="evidence" value="ECO:0007669"/>
    <property type="project" value="UniProtKB-KW"/>
</dbReference>
<sequence length="287" mass="32197">MRKASEVRTRRSPVDTQTLRYQREVSQGPRLDPLSTPGPYAREDLVRSFENFLENPNGVDVGRGGAIVHATDNNALSSVLNTASGNIDDRRRNYHLYAAPSPSTGSLGRYGDSLEQLDPITRDFLLAKRILDLPEAHPSVMFVASHFADDIVATSQWATRTEMAASFYEKARLVADFKLEKDQITLIQSFVLLGERWESPILDEPNQRSCDNKASSKLSKSKALLWKRIIWVVLAWGRYTALAVGAPTLIDNRRTDADSASLEEYYFDESPEDPAADRYTLRSLETA</sequence>
<dbReference type="GeneID" id="54303866"/>
<organism evidence="6 7">
    <name type="scientific">Aplosporella prunicola CBS 121167</name>
    <dbReference type="NCBI Taxonomy" id="1176127"/>
    <lineage>
        <taxon>Eukaryota</taxon>
        <taxon>Fungi</taxon>
        <taxon>Dikarya</taxon>
        <taxon>Ascomycota</taxon>
        <taxon>Pezizomycotina</taxon>
        <taxon>Dothideomycetes</taxon>
        <taxon>Dothideomycetes incertae sedis</taxon>
        <taxon>Botryosphaeriales</taxon>
        <taxon>Aplosporellaceae</taxon>
        <taxon>Aplosporella</taxon>
    </lineage>
</organism>
<evidence type="ECO:0000256" key="3">
    <source>
        <dbReference type="ARBA" id="ARBA00023125"/>
    </source>
</evidence>
<keyword evidence="1" id="KW-0862">Zinc</keyword>
<evidence type="ECO:0000256" key="4">
    <source>
        <dbReference type="ARBA" id="ARBA00023163"/>
    </source>
</evidence>